<evidence type="ECO:0000256" key="1">
    <source>
        <dbReference type="ARBA" id="ARBA00003843"/>
    </source>
</evidence>
<sequence>MCERGFARRREEVTGLNRITEKGLKDICKRDKLYQTPRLNDVLYLHFQGYQCIENLDEYTELKSLWLESNAISEIQNLTKLTKLKCLYLQNNLITKMENLEFNRELDTLNLSQNHIRKIENIGTDILPVLNTLNITSNYLTDSVSLAALVECKTLSVLDLSNNRIDDILIVKIFEQMPSLKVLVLQGNPVVSRLPQYRKTLILACKELTYLDSRPVFPRDRACAEAWKREGYEGERKEVQRWNRAERRKTRESVNSTIRMRNRHLKPEDQVPLLTSSDSEEEQKGISSAEKAQKRAEMEYGSVDTMWDEVSGESQVSEHSTTSSTSAEDNESAGSQADHIAERISNRRVKPLEGRPKVLYDEAASGDVDSIVKLVTNKEENEEKDQNISEIEEQHKGKIVLIEEMNENTNASMENQKAVSEAVETIGKPVAVDVNNTTSNSIVEPVNEQNNLASDQMEHLKGKRILIEKVDDIDPIKKELKYFDEAMQNKELKQTSELEEKAVTTTDSKKDSNAEDLPELKDITEALLQSDTASKPPLQPTLLQSDSGSEMDNTADLEQTCQTLLQVAQGNDDDGDPTPKQIKSQMIDEMYESFGSDLFEEHPLPIDQLLNESTKKYQLEAKVCCEEETTKTPRDLYKEFIEEVTWRPKSKEQLEREQECVDASEKCAHDLAEMGSHLEEDLQELRDFTENLSSDVQEQAKDPSESDEEPTEEEMEVKSQLLKEQFQDRKQRLKEAIEERKTMQKNLEARKEDLNKSYNLFAKIMDDATDNVPKRVFGAGCDVPSKDWDKEECMQQLPLTSMEDSINGRPSSNDEDILTRPLTELTSAEAAEEICSQLDRKLAGEEEALRQLLCDLENENEILYSIETQIKYAESISVEDSQSQMVCASLLNDLISDVIYKDITEMGPNSYPLGPIESDEEYTYSEEPKLEKMVPPHLENPAGGKSLRECVDTFKEFFASKGNDKPRQESHTHLEKIRAAKALLKSKSLAEFSKDTPESLDAQLAKDEDRRKRHVAASAGRCFAKREKYDDTLEVVDNRLMVVKKDTGELEELPPPPELISDSESEKEVEEDDDAYDTAEETLQEYPRVPWTTPYKPKPRKAAEHLVNEAMQRVLAEQFSELPDDTKENEPQEDEFFSLEAKETFGNLDSEFFQKLDLDKVTTANNAEAATECMRSYNELKACMKSGSTELQLTSEENEMLQEMLSSNEDLEAKHKSNDDPLVERDNELLNKMMQRMKEHEERARELQEQLEKEKEEENSGPIKLSMGEGSMLYQRWSPLSLTEIIDPQAEEGGRQAEEGGAQQEEGGAQSEEGDDQAEGVPQAEEGVTQGEECVLQEEETHAENGVAQAEGRVLQSPEIYPIIGYEDIDDDDAASDFTTDYSSDDEVAVVVPPKISPAMLKAYYYDGFEEDMRMVRENEARTRRGLRAIMQKEKQMWKDNEEEMAADMAPSPSPKEEHIPEVKTETETAKPTVETAKDKWAKIASRLNEFLDPEAMEQLESHEFGESDGEDDVDLTGLQNYDEESETECESALKETTEIGDSEKQENKKQDETLDPKDTEAITDEWSPYQTSFEENRTAFCDRNNKLTMITEQTSDVGDPETETTKLICQWEKIIPEDSNIGDGPTEKFLDQKAQDITENTDERPENPTNFITLDYFVDTEPSESLEDTEATETPEVSTEQTLKTEQMEFNLDVLNDDGDVVIKEVTVEAQVTYQ</sequence>
<feature type="region of interest" description="Disordered" evidence="12">
    <location>
        <begin position="693"/>
        <end position="715"/>
    </location>
</feature>
<dbReference type="PANTHER" id="PTHR45973">
    <property type="entry name" value="PROTEIN PHOSPHATASE 1 REGULATORY SUBUNIT SDS22-RELATED"/>
    <property type="match status" value="1"/>
</dbReference>
<feature type="compositionally biased region" description="Basic and acidic residues" evidence="12">
    <location>
        <begin position="1211"/>
        <end position="1225"/>
    </location>
</feature>
<organism evidence="13 14">
    <name type="scientific">Drosophila pseudoobscura pseudoobscura</name>
    <name type="common">Fruit fly</name>
    <dbReference type="NCBI Taxonomy" id="46245"/>
    <lineage>
        <taxon>Eukaryota</taxon>
        <taxon>Metazoa</taxon>
        <taxon>Ecdysozoa</taxon>
        <taxon>Arthropoda</taxon>
        <taxon>Hexapoda</taxon>
        <taxon>Insecta</taxon>
        <taxon>Pterygota</taxon>
        <taxon>Neoptera</taxon>
        <taxon>Endopterygota</taxon>
        <taxon>Diptera</taxon>
        <taxon>Brachycera</taxon>
        <taxon>Muscomorpha</taxon>
        <taxon>Ephydroidea</taxon>
        <taxon>Drosophilidae</taxon>
        <taxon>Drosophila</taxon>
        <taxon>Sophophora</taxon>
    </lineage>
</organism>
<dbReference type="Gene3D" id="3.80.10.10">
    <property type="entry name" value="Ribonuclease Inhibitor"/>
    <property type="match status" value="2"/>
</dbReference>
<evidence type="ECO:0000256" key="12">
    <source>
        <dbReference type="SAM" id="MobiDB-lite"/>
    </source>
</evidence>
<feature type="compositionally biased region" description="Low complexity" evidence="12">
    <location>
        <begin position="1299"/>
        <end position="1311"/>
    </location>
</feature>
<gene>
    <name evidence="14" type="primary">dtr</name>
</gene>
<dbReference type="Pfam" id="PF12799">
    <property type="entry name" value="LRR_4"/>
    <property type="match status" value="1"/>
</dbReference>
<proteinExistence type="inferred from homology"/>
<feature type="compositionally biased region" description="Acidic residues" evidence="12">
    <location>
        <begin position="705"/>
        <end position="715"/>
    </location>
</feature>
<dbReference type="SUPFAM" id="SSF52075">
    <property type="entry name" value="Outer arm dynein light chain 1"/>
    <property type="match status" value="1"/>
</dbReference>
<feature type="compositionally biased region" description="Basic and acidic residues" evidence="12">
    <location>
        <begin position="1455"/>
        <end position="1469"/>
    </location>
</feature>
<keyword evidence="5" id="KW-0677">Repeat</keyword>
<dbReference type="RefSeq" id="XP_001356097.4">
    <property type="nucleotide sequence ID" value="XM_001356061.4"/>
</dbReference>
<dbReference type="GO" id="GO:0035082">
    <property type="term" value="P:axoneme assembly"/>
    <property type="evidence" value="ECO:0007669"/>
    <property type="project" value="TreeGrafter"/>
</dbReference>
<dbReference type="InterPro" id="IPR025875">
    <property type="entry name" value="Leu-rich_rpt_4"/>
</dbReference>
<dbReference type="GO" id="GO:0005930">
    <property type="term" value="C:axoneme"/>
    <property type="evidence" value="ECO:0007669"/>
    <property type="project" value="TreeGrafter"/>
</dbReference>
<feature type="compositionally biased region" description="Basic and acidic residues" evidence="12">
    <location>
        <begin position="1236"/>
        <end position="1258"/>
    </location>
</feature>
<feature type="compositionally biased region" description="Acidic residues" evidence="12">
    <location>
        <begin position="1061"/>
        <end position="1075"/>
    </location>
</feature>
<feature type="region of interest" description="Disordered" evidence="12">
    <location>
        <begin position="1492"/>
        <end position="1576"/>
    </location>
</feature>
<dbReference type="KEGG" id="dpo:4816583"/>
<feature type="region of interest" description="Disordered" evidence="12">
    <location>
        <begin position="1439"/>
        <end position="1477"/>
    </location>
</feature>
<dbReference type="FunFam" id="3.80.10.10:FF:000331">
    <property type="entry name" value="Dynein assembly factor 1, axonemal homolog"/>
    <property type="match status" value="1"/>
</dbReference>
<dbReference type="GO" id="GO:0070840">
    <property type="term" value="F:dynein complex binding"/>
    <property type="evidence" value="ECO:0007669"/>
    <property type="project" value="TreeGrafter"/>
</dbReference>
<feature type="region of interest" description="Disordered" evidence="12">
    <location>
        <begin position="1283"/>
        <end position="1354"/>
    </location>
</feature>
<dbReference type="InParanoid" id="A0A6I8UIW8"/>
<feature type="compositionally biased region" description="Low complexity" evidence="12">
    <location>
        <begin position="313"/>
        <end position="327"/>
    </location>
</feature>
<keyword evidence="11" id="KW-0175">Coiled coil</keyword>
<evidence type="ECO:0000256" key="4">
    <source>
        <dbReference type="ARBA" id="ARBA00022614"/>
    </source>
</evidence>
<feature type="region of interest" description="Disordered" evidence="12">
    <location>
        <begin position="1233"/>
        <end position="1270"/>
    </location>
</feature>
<evidence type="ECO:0000256" key="10">
    <source>
        <dbReference type="ARBA" id="ARBA00031862"/>
    </source>
</evidence>
<feature type="region of interest" description="Disordered" evidence="12">
    <location>
        <begin position="992"/>
        <end position="1011"/>
    </location>
</feature>
<dbReference type="Proteomes" id="UP000001819">
    <property type="component" value="Chromosome 4"/>
</dbReference>
<dbReference type="PANTHER" id="PTHR45973:SF9">
    <property type="entry name" value="LEUCINE-RICH REPEAT-CONTAINING PROTEIN 46"/>
    <property type="match status" value="1"/>
</dbReference>
<feature type="region of interest" description="Disordered" evidence="12">
    <location>
        <begin position="245"/>
        <end position="349"/>
    </location>
</feature>
<dbReference type="InterPro" id="IPR050576">
    <property type="entry name" value="Cilia_flagella_integrity"/>
</dbReference>
<keyword evidence="13" id="KW-1185">Reference proteome</keyword>
<evidence type="ECO:0000256" key="9">
    <source>
        <dbReference type="ARBA" id="ARBA00030843"/>
    </source>
</evidence>
<dbReference type="PROSITE" id="PS51450">
    <property type="entry name" value="LRR"/>
    <property type="match status" value="4"/>
</dbReference>
<reference evidence="14" key="1">
    <citation type="submission" date="2025-08" db="UniProtKB">
        <authorList>
            <consortium name="RefSeq"/>
        </authorList>
    </citation>
    <scope>IDENTIFICATION</scope>
    <source>
        <strain evidence="14">MV-25-SWS-2005</strain>
        <tissue evidence="14">Whole body</tissue>
    </source>
</reference>
<evidence type="ECO:0000313" key="13">
    <source>
        <dbReference type="Proteomes" id="UP000001819"/>
    </source>
</evidence>
<evidence type="ECO:0000256" key="11">
    <source>
        <dbReference type="SAM" id="Coils"/>
    </source>
</evidence>
<comment type="subcellular location">
    <subcellularLocation>
        <location evidence="2">Cell projection</location>
        <location evidence="2">Cilium</location>
    </subcellularLocation>
</comment>
<evidence type="ECO:0000256" key="5">
    <source>
        <dbReference type="ARBA" id="ARBA00022737"/>
    </source>
</evidence>
<feature type="coiled-coil region" evidence="11">
    <location>
        <begin position="828"/>
        <end position="862"/>
    </location>
</feature>
<feature type="coiled-coil region" evidence="11">
    <location>
        <begin position="719"/>
        <end position="757"/>
    </location>
</feature>
<feature type="compositionally biased region" description="Basic and acidic residues" evidence="12">
    <location>
        <begin position="339"/>
        <end position="349"/>
    </location>
</feature>
<keyword evidence="4" id="KW-0433">Leucine-rich repeat</keyword>
<name>A0A6I8UIW8_DROPS</name>
<dbReference type="InterPro" id="IPR001611">
    <property type="entry name" value="Leu-rich_rpt"/>
</dbReference>
<feature type="compositionally biased region" description="Basic and acidic residues" evidence="12">
    <location>
        <begin position="1532"/>
        <end position="1561"/>
    </location>
</feature>
<feature type="region of interest" description="Disordered" evidence="12">
    <location>
        <begin position="493"/>
        <end position="553"/>
    </location>
</feature>
<keyword evidence="6" id="KW-0969">Cilium</keyword>
<protein>
    <recommendedName>
        <fullName evidence="8">Dynein axonemal assembly factor 1 homolog</fullName>
    </recommendedName>
    <alternativeName>
        <fullName evidence="10">Defective transmitter-recycling protein</fullName>
    </alternativeName>
    <alternativeName>
        <fullName evidence="9">Leucine-rich repeat-containing protein 50 homolog</fullName>
    </alternativeName>
</protein>
<evidence type="ECO:0000256" key="6">
    <source>
        <dbReference type="ARBA" id="ARBA00023069"/>
    </source>
</evidence>
<feature type="region of interest" description="Disordered" evidence="12">
    <location>
        <begin position="1206"/>
        <end position="1225"/>
    </location>
</feature>
<dbReference type="SMART" id="SM00365">
    <property type="entry name" value="LRR_SD22"/>
    <property type="match status" value="3"/>
</dbReference>
<comment type="similarity">
    <text evidence="3">Belongs to the DNAAF1 family.</text>
</comment>
<accession>A0A6I8UIW8</accession>
<evidence type="ECO:0000256" key="8">
    <source>
        <dbReference type="ARBA" id="ARBA00024433"/>
    </source>
</evidence>
<dbReference type="FunFam" id="3.80.10.10:FF:000166">
    <property type="entry name" value="Dynein assembly factor 1, axonemal"/>
    <property type="match status" value="1"/>
</dbReference>
<evidence type="ECO:0000256" key="7">
    <source>
        <dbReference type="ARBA" id="ARBA00023273"/>
    </source>
</evidence>
<feature type="compositionally biased region" description="Polar residues" evidence="12">
    <location>
        <begin position="541"/>
        <end position="553"/>
    </location>
</feature>
<comment type="function">
    <text evidence="1">Cilium-specific protein required for cilia structures.</text>
</comment>
<dbReference type="Pfam" id="PF14580">
    <property type="entry name" value="LRR_9"/>
    <property type="match status" value="1"/>
</dbReference>
<evidence type="ECO:0000256" key="2">
    <source>
        <dbReference type="ARBA" id="ARBA00004138"/>
    </source>
</evidence>
<feature type="compositionally biased region" description="Basic and acidic residues" evidence="12">
    <location>
        <begin position="493"/>
        <end position="524"/>
    </location>
</feature>
<dbReference type="InterPro" id="IPR032675">
    <property type="entry name" value="LRR_dom_sf"/>
</dbReference>
<evidence type="ECO:0000313" key="14">
    <source>
        <dbReference type="RefSeq" id="XP_001356097.4"/>
    </source>
</evidence>
<keyword evidence="7" id="KW-0966">Cell projection</keyword>
<feature type="region of interest" description="Disordered" evidence="12">
    <location>
        <begin position="1046"/>
        <end position="1075"/>
    </location>
</feature>
<evidence type="ECO:0000256" key="3">
    <source>
        <dbReference type="ARBA" id="ARBA00006453"/>
    </source>
</evidence>